<keyword evidence="1" id="KW-1133">Transmembrane helix</keyword>
<sequence length="125" mass="13408">MEAVLIVFIVFGSIASLFLVPAYLKSRERSRLHDTLKASIEHGQPIPAEVIEAITSDVKVKAPASPMRDLRTGIIWLGVAVGLAAFGFAISFEEPDALYPLIGMAAFPGFIGVAFIAISFFGRGK</sequence>
<feature type="transmembrane region" description="Helical" evidence="1">
    <location>
        <begin position="74"/>
        <end position="92"/>
    </location>
</feature>
<keyword evidence="4" id="KW-1185">Reference proteome</keyword>
<gene>
    <name evidence="3" type="ORF">OCL97_17300</name>
</gene>
<dbReference type="RefSeq" id="WP_304778341.1">
    <property type="nucleotide sequence ID" value="NZ_JAOTJD010000038.1"/>
</dbReference>
<accession>A0ABW6CUZ1</accession>
<dbReference type="EMBL" id="JAOTJD010000038">
    <property type="protein sequence ID" value="MFD3265717.1"/>
    <property type="molecule type" value="Genomic_DNA"/>
</dbReference>
<name>A0ABW6CUZ1_9CAUL</name>
<feature type="transmembrane region" description="Helical" evidence="1">
    <location>
        <begin position="6"/>
        <end position="24"/>
    </location>
</feature>
<feature type="transmembrane region" description="Helical" evidence="1">
    <location>
        <begin position="98"/>
        <end position="121"/>
    </location>
</feature>
<dbReference type="InterPro" id="IPR046216">
    <property type="entry name" value="DUF6249"/>
</dbReference>
<evidence type="ECO:0000259" key="2">
    <source>
        <dbReference type="Pfam" id="PF19762"/>
    </source>
</evidence>
<keyword evidence="1" id="KW-0472">Membrane</keyword>
<feature type="domain" description="DUF6249" evidence="2">
    <location>
        <begin position="4"/>
        <end position="120"/>
    </location>
</feature>
<evidence type="ECO:0000313" key="4">
    <source>
        <dbReference type="Proteomes" id="UP001598130"/>
    </source>
</evidence>
<dbReference type="Proteomes" id="UP001598130">
    <property type="component" value="Unassembled WGS sequence"/>
</dbReference>
<evidence type="ECO:0000313" key="3">
    <source>
        <dbReference type="EMBL" id="MFD3265717.1"/>
    </source>
</evidence>
<protein>
    <submittedName>
        <fullName evidence="3">DUF6249 domain-containing protein</fullName>
    </submittedName>
</protein>
<reference evidence="3 4" key="1">
    <citation type="submission" date="2022-09" db="EMBL/GenBank/DDBJ databases">
        <title>New species of Phenylobacterium.</title>
        <authorList>
            <person name="Mieszkin S."/>
        </authorList>
    </citation>
    <scope>NUCLEOTIDE SEQUENCE [LARGE SCALE GENOMIC DNA]</scope>
    <source>
        <strain evidence="3 4">HK31-G</strain>
    </source>
</reference>
<dbReference type="Pfam" id="PF19762">
    <property type="entry name" value="DUF6249"/>
    <property type="match status" value="1"/>
</dbReference>
<evidence type="ECO:0000256" key="1">
    <source>
        <dbReference type="SAM" id="Phobius"/>
    </source>
</evidence>
<organism evidence="3 4">
    <name type="scientific">Phenylobacterium ferrooxidans</name>
    <dbReference type="NCBI Taxonomy" id="2982689"/>
    <lineage>
        <taxon>Bacteria</taxon>
        <taxon>Pseudomonadati</taxon>
        <taxon>Pseudomonadota</taxon>
        <taxon>Alphaproteobacteria</taxon>
        <taxon>Caulobacterales</taxon>
        <taxon>Caulobacteraceae</taxon>
        <taxon>Phenylobacterium</taxon>
    </lineage>
</organism>
<keyword evidence="1" id="KW-0812">Transmembrane</keyword>
<proteinExistence type="predicted"/>
<comment type="caution">
    <text evidence="3">The sequence shown here is derived from an EMBL/GenBank/DDBJ whole genome shotgun (WGS) entry which is preliminary data.</text>
</comment>